<dbReference type="EMBL" id="SRLO01000090">
    <property type="protein sequence ID" value="TNN76767.1"/>
    <property type="molecule type" value="Genomic_DNA"/>
</dbReference>
<proteinExistence type="predicted"/>
<comment type="caution">
    <text evidence="1">The sequence shown here is derived from an EMBL/GenBank/DDBJ whole genome shotgun (WGS) entry which is preliminary data.</text>
</comment>
<reference evidence="1 2" key="1">
    <citation type="submission" date="2019-03" db="EMBL/GenBank/DDBJ databases">
        <title>First draft genome of Liparis tanakae, snailfish: a comprehensive survey of snailfish specific genes.</title>
        <authorList>
            <person name="Kim W."/>
            <person name="Song I."/>
            <person name="Jeong J.-H."/>
            <person name="Kim D."/>
            <person name="Kim S."/>
            <person name="Ryu S."/>
            <person name="Song J.Y."/>
            <person name="Lee S.K."/>
        </authorList>
    </citation>
    <scope>NUCLEOTIDE SEQUENCE [LARGE SCALE GENOMIC DNA]</scope>
    <source>
        <tissue evidence="1">Muscle</tissue>
    </source>
</reference>
<dbReference type="Proteomes" id="UP000314294">
    <property type="component" value="Unassembled WGS sequence"/>
</dbReference>
<protein>
    <submittedName>
        <fullName evidence="1">Uncharacterized protein</fullName>
    </submittedName>
</protein>
<accession>A0A4Z2IG50</accession>
<keyword evidence="2" id="KW-1185">Reference proteome</keyword>
<organism evidence="1 2">
    <name type="scientific">Liparis tanakae</name>
    <name type="common">Tanaka's snailfish</name>
    <dbReference type="NCBI Taxonomy" id="230148"/>
    <lineage>
        <taxon>Eukaryota</taxon>
        <taxon>Metazoa</taxon>
        <taxon>Chordata</taxon>
        <taxon>Craniata</taxon>
        <taxon>Vertebrata</taxon>
        <taxon>Euteleostomi</taxon>
        <taxon>Actinopterygii</taxon>
        <taxon>Neopterygii</taxon>
        <taxon>Teleostei</taxon>
        <taxon>Neoteleostei</taxon>
        <taxon>Acanthomorphata</taxon>
        <taxon>Eupercaria</taxon>
        <taxon>Perciformes</taxon>
        <taxon>Cottioidei</taxon>
        <taxon>Cottales</taxon>
        <taxon>Liparidae</taxon>
        <taxon>Liparis</taxon>
    </lineage>
</organism>
<evidence type="ECO:0000313" key="1">
    <source>
        <dbReference type="EMBL" id="TNN76767.1"/>
    </source>
</evidence>
<evidence type="ECO:0000313" key="2">
    <source>
        <dbReference type="Proteomes" id="UP000314294"/>
    </source>
</evidence>
<name>A0A4Z2IG50_9TELE</name>
<gene>
    <name evidence="1" type="ORF">EYF80_013016</name>
</gene>
<sequence length="167" mass="18292">MDSDQQNYAKRLTLSGITGRGRVQRSSMSAGELPLPPYSVMEARDHTAYRESSGAEGKEGGGALKFMNYTASAGAFSNDPFSALGLVSELKLQSKSTRLLSESTDSSLQICEDQHIVSHRSGTLTTTIPARRFMLAKHTGQYDRIKESLAAAQQPRRTQQFVEGWFG</sequence>
<dbReference type="AlphaFoldDB" id="A0A4Z2IG50"/>